<evidence type="ECO:0000256" key="1">
    <source>
        <dbReference type="ARBA" id="ARBA00004651"/>
    </source>
</evidence>
<evidence type="ECO:0000256" key="7">
    <source>
        <dbReference type="ARBA" id="ARBA00023136"/>
    </source>
</evidence>
<name>A0ABS1WV22_9GAMM</name>
<dbReference type="EMBL" id="JAEVLS010000002">
    <property type="protein sequence ID" value="MBM0104826.1"/>
    <property type="molecule type" value="Genomic_DNA"/>
</dbReference>
<dbReference type="RefSeq" id="WP_203166896.1">
    <property type="nucleotide sequence ID" value="NZ_JAEVLS010000002.1"/>
</dbReference>
<keyword evidence="11" id="KW-1185">Reference proteome</keyword>
<evidence type="ECO:0000256" key="5">
    <source>
        <dbReference type="ARBA" id="ARBA00022692"/>
    </source>
</evidence>
<evidence type="ECO:0000256" key="2">
    <source>
        <dbReference type="ARBA" id="ARBA00007783"/>
    </source>
</evidence>
<feature type="transmembrane region" description="Helical" evidence="8">
    <location>
        <begin position="283"/>
        <end position="301"/>
    </location>
</feature>
<feature type="transmembrane region" description="Helical" evidence="8">
    <location>
        <begin position="225"/>
        <end position="248"/>
    </location>
</feature>
<feature type="transmembrane region" description="Helical" evidence="8">
    <location>
        <begin position="24"/>
        <end position="43"/>
    </location>
</feature>
<evidence type="ECO:0000256" key="3">
    <source>
        <dbReference type="ARBA" id="ARBA00022448"/>
    </source>
</evidence>
<feature type="transmembrane region" description="Helical" evidence="8">
    <location>
        <begin position="340"/>
        <end position="362"/>
    </location>
</feature>
<sequence length="367" mass="39239">MNTRLKAQIVKELLSFLRDPKSRFMLIGPPLMQLLIFSFAATLEVQNVDVAVFNEDNGRGSYELLSQVGAASFVDEIIPVTSTAHLAELVNRRKVLVALHIPADFSRNIAAGRPARAQVLADGRRGNSGQIALSYLSSVITRVGGEASGTGSDPAPLAAVRNWFNPNLTYMWFIVPALGAILTMLIALLVTALSIARERELGTFDQLLVSPATPLEIVIGKMVPALIIGVVLATVMAAAGILLFRVPFSGSYPLLFLSLIVFILSVVGVGLVISSICQTQQQAILGVFAVAVPTILISGFATPVENMPLALQYLAQASPLKHYLIIVHGSFLKALPASEVFANLWPLAVIAAVTLSAAVVIVRRRLQ</sequence>
<keyword evidence="7 8" id="KW-0472">Membrane</keyword>
<keyword evidence="5 8" id="KW-0812">Transmembrane</keyword>
<feature type="domain" description="ABC transmembrane type-2" evidence="9">
    <location>
        <begin position="133"/>
        <end position="365"/>
    </location>
</feature>
<dbReference type="PANTHER" id="PTHR30294:SF44">
    <property type="entry name" value="MULTIDRUG ABC TRANSPORTER PERMEASE YBHR-RELATED"/>
    <property type="match status" value="1"/>
</dbReference>
<gene>
    <name evidence="10" type="ORF">JM946_08705</name>
</gene>
<evidence type="ECO:0000256" key="8">
    <source>
        <dbReference type="SAM" id="Phobius"/>
    </source>
</evidence>
<proteinExistence type="inferred from homology"/>
<organism evidence="10 11">
    <name type="scientific">Steroidobacter gossypii</name>
    <dbReference type="NCBI Taxonomy" id="2805490"/>
    <lineage>
        <taxon>Bacteria</taxon>
        <taxon>Pseudomonadati</taxon>
        <taxon>Pseudomonadota</taxon>
        <taxon>Gammaproteobacteria</taxon>
        <taxon>Steroidobacterales</taxon>
        <taxon>Steroidobacteraceae</taxon>
        <taxon>Steroidobacter</taxon>
    </lineage>
</organism>
<dbReference type="Proteomes" id="UP000661077">
    <property type="component" value="Unassembled WGS sequence"/>
</dbReference>
<accession>A0ABS1WV22</accession>
<evidence type="ECO:0000313" key="11">
    <source>
        <dbReference type="Proteomes" id="UP000661077"/>
    </source>
</evidence>
<feature type="transmembrane region" description="Helical" evidence="8">
    <location>
        <begin position="254"/>
        <end position="276"/>
    </location>
</feature>
<evidence type="ECO:0000256" key="4">
    <source>
        <dbReference type="ARBA" id="ARBA00022475"/>
    </source>
</evidence>
<keyword evidence="4" id="KW-1003">Cell membrane</keyword>
<feature type="transmembrane region" description="Helical" evidence="8">
    <location>
        <begin position="170"/>
        <end position="196"/>
    </location>
</feature>
<keyword evidence="3" id="KW-0813">Transport</keyword>
<reference evidence="10 11" key="1">
    <citation type="journal article" date="2021" name="Int. J. Syst. Evol. Microbiol.">
        <title>Steroidobacter gossypii sp. nov., isolated from soil of cotton cropping field.</title>
        <authorList>
            <person name="Huang R."/>
            <person name="Yang S."/>
            <person name="Zhen C."/>
            <person name="Liu W."/>
        </authorList>
    </citation>
    <scope>NUCLEOTIDE SEQUENCE [LARGE SCALE GENOMIC DNA]</scope>
    <source>
        <strain evidence="10 11">S1-65</strain>
    </source>
</reference>
<evidence type="ECO:0000256" key="6">
    <source>
        <dbReference type="ARBA" id="ARBA00022989"/>
    </source>
</evidence>
<dbReference type="InterPro" id="IPR047817">
    <property type="entry name" value="ABC2_TM_bact-type"/>
</dbReference>
<dbReference type="InterPro" id="IPR013525">
    <property type="entry name" value="ABC2_TM"/>
</dbReference>
<evidence type="ECO:0000259" key="9">
    <source>
        <dbReference type="PROSITE" id="PS51012"/>
    </source>
</evidence>
<dbReference type="InterPro" id="IPR051449">
    <property type="entry name" value="ABC-2_transporter_component"/>
</dbReference>
<comment type="similarity">
    <text evidence="2">Belongs to the ABC-2 integral membrane protein family.</text>
</comment>
<comment type="subcellular location">
    <subcellularLocation>
        <location evidence="1">Cell membrane</location>
        <topology evidence="1">Multi-pass membrane protein</topology>
    </subcellularLocation>
</comment>
<evidence type="ECO:0000313" key="10">
    <source>
        <dbReference type="EMBL" id="MBM0104826.1"/>
    </source>
</evidence>
<comment type="caution">
    <text evidence="10">The sequence shown here is derived from an EMBL/GenBank/DDBJ whole genome shotgun (WGS) entry which is preliminary data.</text>
</comment>
<dbReference type="PROSITE" id="PS51012">
    <property type="entry name" value="ABC_TM2"/>
    <property type="match status" value="1"/>
</dbReference>
<protein>
    <submittedName>
        <fullName evidence="10">ABC transporter permease</fullName>
    </submittedName>
</protein>
<dbReference type="PANTHER" id="PTHR30294">
    <property type="entry name" value="MEMBRANE COMPONENT OF ABC TRANSPORTER YHHJ-RELATED"/>
    <property type="match status" value="1"/>
</dbReference>
<dbReference type="Pfam" id="PF12698">
    <property type="entry name" value="ABC2_membrane_3"/>
    <property type="match status" value="1"/>
</dbReference>
<keyword evidence="6 8" id="KW-1133">Transmembrane helix</keyword>
<dbReference type="Gene3D" id="3.40.1710.10">
    <property type="entry name" value="abc type-2 transporter like domain"/>
    <property type="match status" value="1"/>
</dbReference>